<dbReference type="STRING" id="882378.RBRH_01488"/>
<dbReference type="EMBL" id="FR687359">
    <property type="protein sequence ID" value="CBW75893.1"/>
    <property type="molecule type" value="Genomic_DNA"/>
</dbReference>
<protein>
    <submittedName>
        <fullName evidence="1">Uncharacterized protein</fullName>
    </submittedName>
</protein>
<organism evidence="1 2">
    <name type="scientific">Mycetohabitans rhizoxinica (strain DSM 19002 / CIP 109453 / HKI 454)</name>
    <name type="common">Paraburkholderia rhizoxinica</name>
    <dbReference type="NCBI Taxonomy" id="882378"/>
    <lineage>
        <taxon>Bacteria</taxon>
        <taxon>Pseudomonadati</taxon>
        <taxon>Pseudomonadota</taxon>
        <taxon>Betaproteobacteria</taxon>
        <taxon>Burkholderiales</taxon>
        <taxon>Burkholderiaceae</taxon>
        <taxon>Mycetohabitans</taxon>
    </lineage>
</organism>
<dbReference type="AlphaFoldDB" id="E5AKT6"/>
<dbReference type="KEGG" id="brh:RBRH_01488"/>
<evidence type="ECO:0000313" key="2">
    <source>
        <dbReference type="Proteomes" id="UP000007437"/>
    </source>
</evidence>
<gene>
    <name evidence="1" type="ordered locus">RBRH_01488</name>
</gene>
<dbReference type="Proteomes" id="UP000007437">
    <property type="component" value="Chromosome"/>
</dbReference>
<accession>E5AKT6</accession>
<evidence type="ECO:0000313" key="1">
    <source>
        <dbReference type="EMBL" id="CBW75893.1"/>
    </source>
</evidence>
<reference evidence="1 2" key="1">
    <citation type="journal article" date="2011" name="J. Bacteriol.">
        <title>Complete genome sequence of Burkholderia rhizoxinica, an endosymbiont of Rhizopus microsporus.</title>
        <authorList>
            <person name="Lackner G."/>
            <person name="Moebius N."/>
            <person name="Partida-Martinez L."/>
            <person name="Hertweck C."/>
        </authorList>
    </citation>
    <scope>NUCLEOTIDE SEQUENCE [LARGE SCALE GENOMIC DNA]</scope>
    <source>
        <strain evidence="2">DSM 19002 / CIP 109453 / HKI 454</strain>
    </source>
</reference>
<proteinExistence type="predicted"/>
<sequence length="48" mass="5494">MCFRLKNAFLTLAPGKPGALMARVVSTHVRRVLIIWTGEDYFKNPNFL</sequence>
<dbReference type="HOGENOM" id="CLU_3150498_0_0_4"/>
<name>E5AKT6_MYCRK</name>